<evidence type="ECO:0000256" key="1">
    <source>
        <dbReference type="ARBA" id="ARBA00022741"/>
    </source>
</evidence>
<evidence type="ECO:0000259" key="8">
    <source>
        <dbReference type="PROSITE" id="PS50051"/>
    </source>
</evidence>
<dbReference type="SMART" id="SM00350">
    <property type="entry name" value="MCM"/>
    <property type="match status" value="1"/>
</dbReference>
<dbReference type="PANTHER" id="PTHR11630:SF26">
    <property type="entry name" value="DNA REPLICATION LICENSING FACTOR MCM7"/>
    <property type="match status" value="1"/>
</dbReference>
<dbReference type="SUPFAM" id="SSF52540">
    <property type="entry name" value="P-loop containing nucleoside triphosphate hydrolases"/>
    <property type="match status" value="1"/>
</dbReference>
<feature type="region of interest" description="Disordered" evidence="7">
    <location>
        <begin position="601"/>
        <end position="640"/>
    </location>
</feature>
<dbReference type="Pfam" id="PF17855">
    <property type="entry name" value="MCM_lid"/>
    <property type="match status" value="1"/>
</dbReference>
<dbReference type="InterPro" id="IPR041562">
    <property type="entry name" value="MCM_lid"/>
</dbReference>
<dbReference type="InterPro" id="IPR012340">
    <property type="entry name" value="NA-bd_OB-fold"/>
</dbReference>
<dbReference type="Gene3D" id="2.20.28.10">
    <property type="match status" value="1"/>
</dbReference>
<accession>A0ABQ6M8X7</accession>
<keyword evidence="6" id="KW-0378">Hydrolase</keyword>
<dbReference type="Pfam" id="PF00493">
    <property type="entry name" value="MCM"/>
    <property type="match status" value="1"/>
</dbReference>
<feature type="compositionally biased region" description="Acidic residues" evidence="7">
    <location>
        <begin position="625"/>
        <end position="636"/>
    </location>
</feature>
<keyword evidence="6" id="KW-0539">Nucleus</keyword>
<dbReference type="InterPro" id="IPR001208">
    <property type="entry name" value="MCM_dom"/>
</dbReference>
<dbReference type="PRINTS" id="PR01657">
    <property type="entry name" value="MCMFAMILY"/>
</dbReference>
<sequence>MADEGETGDDQNNLGSMYKDHKLKLVSFLREHSVNSGDVQVPTSFPYIEQLSGIKDRDWANVSRAITVSLADLRAWGEEGRKIAERAQGNAVRYHEIFCLAVDHILADETQPLPTTLAEGQAPRKDVLDILADQRAELILAGEAAAAADAARAGGAGIENDAANADPAGGLVNEDALPPALMRRYELRLRPAPGAAELYSLRHIRAASIGKLVVVRGMITRCSDVKPHCDVCTYECDECGYEIYQETRGRAFNPLRACPSAHCRALPGAEETLHPQTRGSKFTKFQELKLQELPNQVPVGHIPRSMTVHVRGDLTRTTSPGDTVTVTGVFMPVKFEGFKALKAGLTADTFLDAHGIEVHKRSYDERPQDVADSLTSKVEAVAFAADPVGRLARSIAPEIFGHGDVKRALLLQLVGGCEKKLADGMRIRGDINICLMGDPGVAKSQLLKYISSVAPRGVYTTGKGSSGVGLTAAITKDITTGDMALEGGALVLADKGICCIDEFDKMDESDRTAIHEVMEQQTVSIAKAGITATLNARAAVLAAANPLYGRYNRKKTLSENINLPNSLLSRFDLMFLILDVADTDNDIALARHVTYVHKHNGTVVKQDEEEEGEGEEGGRRLGGREDEDDEDDDDDEKPLHQDVVREYISRARQHAPSVPPEVAPYIVEAYVNLRGQDNALLNDRGAKASNNDQTVMTARQLLSILRLSQSLARLRFSDFVATEDVDEAIRITHSSKSSLLDENNNGAGRGVTEDIMSRIFGVIKDYKHSSGRGGVEYSHVESMVLRKGFTSEQLTACLEEYGNLNILQVNEAKTRIEFLMT</sequence>
<evidence type="ECO:0000256" key="3">
    <source>
        <dbReference type="ARBA" id="ARBA00023125"/>
    </source>
</evidence>
<gene>
    <name evidence="6" type="primary">MCM7</name>
    <name evidence="9" type="ORF">TeGR_g14618</name>
</gene>
<organism evidence="9 10">
    <name type="scientific">Tetraparma gracilis</name>
    <dbReference type="NCBI Taxonomy" id="2962635"/>
    <lineage>
        <taxon>Eukaryota</taxon>
        <taxon>Sar</taxon>
        <taxon>Stramenopiles</taxon>
        <taxon>Ochrophyta</taxon>
        <taxon>Bolidophyceae</taxon>
        <taxon>Parmales</taxon>
        <taxon>Triparmaceae</taxon>
        <taxon>Tetraparma</taxon>
    </lineage>
</organism>
<dbReference type="EC" id="3.6.4.12" evidence="6"/>
<comment type="subcellular location">
    <subcellularLocation>
        <location evidence="6">Nucleus</location>
    </subcellularLocation>
</comment>
<dbReference type="Pfam" id="PF24901">
    <property type="entry name" value="WHD_MCM7"/>
    <property type="match status" value="1"/>
</dbReference>
<evidence type="ECO:0000256" key="5">
    <source>
        <dbReference type="RuleBase" id="RU004070"/>
    </source>
</evidence>
<feature type="domain" description="MCM C-terminal AAA(+) ATPase" evidence="8">
    <location>
        <begin position="387"/>
        <end position="593"/>
    </location>
</feature>
<comment type="catalytic activity">
    <reaction evidence="6">
        <text>ATP + H2O = ADP + phosphate + H(+)</text>
        <dbReference type="Rhea" id="RHEA:13065"/>
        <dbReference type="ChEBI" id="CHEBI:15377"/>
        <dbReference type="ChEBI" id="CHEBI:15378"/>
        <dbReference type="ChEBI" id="CHEBI:30616"/>
        <dbReference type="ChEBI" id="CHEBI:43474"/>
        <dbReference type="ChEBI" id="CHEBI:456216"/>
        <dbReference type="EC" id="3.6.4.12"/>
    </reaction>
</comment>
<comment type="caution">
    <text evidence="9">The sequence shown here is derived from an EMBL/GenBank/DDBJ whole genome shotgun (WGS) entry which is preliminary data.</text>
</comment>
<keyword evidence="3 5" id="KW-0238">DNA-binding</keyword>
<dbReference type="PROSITE" id="PS50051">
    <property type="entry name" value="MCM_2"/>
    <property type="match status" value="1"/>
</dbReference>
<dbReference type="PANTHER" id="PTHR11630">
    <property type="entry name" value="DNA REPLICATION LICENSING FACTOR MCM FAMILY MEMBER"/>
    <property type="match status" value="1"/>
</dbReference>
<proteinExistence type="inferred from homology"/>
<keyword evidence="10" id="KW-1185">Reference proteome</keyword>
<keyword evidence="2 5" id="KW-0067">ATP-binding</keyword>
<dbReference type="InterPro" id="IPR008050">
    <property type="entry name" value="MCM7"/>
</dbReference>
<dbReference type="Pfam" id="PF17207">
    <property type="entry name" value="MCM_OB"/>
    <property type="match status" value="1"/>
</dbReference>
<dbReference type="Gene3D" id="2.40.50.140">
    <property type="entry name" value="Nucleic acid-binding proteins"/>
    <property type="match status" value="1"/>
</dbReference>
<keyword evidence="6" id="KW-0235">DNA replication</keyword>
<dbReference type="EMBL" id="BRYB01000064">
    <property type="protein sequence ID" value="GMI21900.1"/>
    <property type="molecule type" value="Genomic_DNA"/>
</dbReference>
<dbReference type="InterPro" id="IPR033762">
    <property type="entry name" value="MCM_OB"/>
</dbReference>
<keyword evidence="1 5" id="KW-0547">Nucleotide-binding</keyword>
<dbReference type="SUPFAM" id="SSF50249">
    <property type="entry name" value="Nucleic acid-binding proteins"/>
    <property type="match status" value="1"/>
</dbReference>
<evidence type="ECO:0000256" key="6">
    <source>
        <dbReference type="RuleBase" id="RU365012"/>
    </source>
</evidence>
<name>A0ABQ6M8X7_9STRA</name>
<evidence type="ECO:0000256" key="7">
    <source>
        <dbReference type="SAM" id="MobiDB-lite"/>
    </source>
</evidence>
<evidence type="ECO:0000256" key="4">
    <source>
        <dbReference type="ARBA" id="ARBA00023306"/>
    </source>
</evidence>
<dbReference type="PROSITE" id="PS00847">
    <property type="entry name" value="MCM_1"/>
    <property type="match status" value="1"/>
</dbReference>
<dbReference type="InterPro" id="IPR018525">
    <property type="entry name" value="MCM_CS"/>
</dbReference>
<protein>
    <recommendedName>
        <fullName evidence="6">DNA replication licensing factor MCM7</fullName>
        <ecNumber evidence="6">3.6.4.12</ecNumber>
    </recommendedName>
</protein>
<evidence type="ECO:0000313" key="10">
    <source>
        <dbReference type="Proteomes" id="UP001165060"/>
    </source>
</evidence>
<dbReference type="InterPro" id="IPR031327">
    <property type="entry name" value="MCM"/>
</dbReference>
<dbReference type="Gene3D" id="3.40.50.300">
    <property type="entry name" value="P-loop containing nucleotide triphosphate hydrolases"/>
    <property type="match status" value="1"/>
</dbReference>
<dbReference type="PRINTS" id="PR01663">
    <property type="entry name" value="MCMPROTEIN7"/>
</dbReference>
<comment type="similarity">
    <text evidence="5">Belongs to the MCM family.</text>
</comment>
<keyword evidence="4 6" id="KW-0131">Cell cycle</keyword>
<evidence type="ECO:0000313" key="9">
    <source>
        <dbReference type="EMBL" id="GMI21900.1"/>
    </source>
</evidence>
<comment type="function">
    <text evidence="6">Acts as component of the MCM2-7 complex (MCM complex) which is the replicative helicase essential for 'once per cell cycle' DNA replication initiation and elongation in eukaryotic cells. The active ATPase sites in the MCM2-7 ring are formed through the interaction surfaces of two neighboring subunits such that a critical structure of a conserved arginine finger motif is provided in trans relative to the ATP-binding site of the Walker A box of the adjacent subunit. The six ATPase active sites, however, are likely to contribute differentially to the complex helicase activity.</text>
</comment>
<evidence type="ECO:0000256" key="2">
    <source>
        <dbReference type="ARBA" id="ARBA00022840"/>
    </source>
</evidence>
<reference evidence="9 10" key="1">
    <citation type="journal article" date="2023" name="Commun. Biol.">
        <title>Genome analysis of Parmales, the sister group of diatoms, reveals the evolutionary specialization of diatoms from phago-mixotrophs to photoautotrophs.</title>
        <authorList>
            <person name="Ban H."/>
            <person name="Sato S."/>
            <person name="Yoshikawa S."/>
            <person name="Yamada K."/>
            <person name="Nakamura Y."/>
            <person name="Ichinomiya M."/>
            <person name="Sato N."/>
            <person name="Blanc-Mathieu R."/>
            <person name="Endo H."/>
            <person name="Kuwata A."/>
            <person name="Ogata H."/>
        </authorList>
    </citation>
    <scope>NUCLEOTIDE SEQUENCE [LARGE SCALE GENOMIC DNA]</scope>
</reference>
<keyword evidence="6" id="KW-0347">Helicase</keyword>
<dbReference type="InterPro" id="IPR027417">
    <property type="entry name" value="P-loop_NTPase"/>
</dbReference>
<dbReference type="Proteomes" id="UP001165060">
    <property type="component" value="Unassembled WGS sequence"/>
</dbReference>